<evidence type="ECO:0000259" key="1">
    <source>
        <dbReference type="PROSITE" id="PS50011"/>
    </source>
</evidence>
<keyword evidence="2" id="KW-0808">Transferase</keyword>
<dbReference type="GO" id="GO:0005634">
    <property type="term" value="C:nucleus"/>
    <property type="evidence" value="ECO:0007669"/>
    <property type="project" value="TreeGrafter"/>
</dbReference>
<dbReference type="AlphaFoldDB" id="A0A086J7S0"/>
<dbReference type="InterPro" id="IPR000719">
    <property type="entry name" value="Prot_kinase_dom"/>
</dbReference>
<evidence type="ECO:0000313" key="3">
    <source>
        <dbReference type="Proteomes" id="UP000028828"/>
    </source>
</evidence>
<dbReference type="InterPro" id="IPR011009">
    <property type="entry name" value="Kinase-like_dom_sf"/>
</dbReference>
<dbReference type="GO" id="GO:0044773">
    <property type="term" value="P:mitotic DNA damage checkpoint signaling"/>
    <property type="evidence" value="ECO:0007669"/>
    <property type="project" value="TreeGrafter"/>
</dbReference>
<proteinExistence type="predicted"/>
<dbReference type="EMBL" id="AEYI02002465">
    <property type="protein sequence ID" value="KFG28188.1"/>
    <property type="molecule type" value="Genomic_DNA"/>
</dbReference>
<protein>
    <recommendedName>
        <fullName evidence="1">Protein kinase domain-containing protein</fullName>
    </recommendedName>
</protein>
<feature type="domain" description="Protein kinase" evidence="1">
    <location>
        <begin position="212"/>
        <end position="588"/>
    </location>
</feature>
<accession>A0A086J7S0</accession>
<dbReference type="InterPro" id="IPR008271">
    <property type="entry name" value="Ser/Thr_kinase_AS"/>
</dbReference>
<gene>
    <name evidence="2" type="ORF">TGP89_283790</name>
</gene>
<dbReference type="Proteomes" id="UP000028828">
    <property type="component" value="Unassembled WGS sequence"/>
</dbReference>
<dbReference type="Gene3D" id="1.10.510.10">
    <property type="entry name" value="Transferase(Phosphotransferase) domain 1"/>
    <property type="match status" value="2"/>
</dbReference>
<dbReference type="SMART" id="SM00220">
    <property type="entry name" value="S_TKc"/>
    <property type="match status" value="1"/>
</dbReference>
<dbReference type="PANTHER" id="PTHR44167:SF24">
    <property type="entry name" value="SERINE_THREONINE-PROTEIN KINASE CHK2"/>
    <property type="match status" value="1"/>
</dbReference>
<dbReference type="PROSITE" id="PS00108">
    <property type="entry name" value="PROTEIN_KINASE_ST"/>
    <property type="match status" value="1"/>
</dbReference>
<evidence type="ECO:0000313" key="2">
    <source>
        <dbReference type="EMBL" id="KFG28188.1"/>
    </source>
</evidence>
<dbReference type="PANTHER" id="PTHR44167">
    <property type="entry name" value="OVARIAN-SPECIFIC SERINE/THREONINE-PROTEIN KINASE LOK-RELATED"/>
    <property type="match status" value="1"/>
</dbReference>
<dbReference type="PROSITE" id="PS50011">
    <property type="entry name" value="PROTEIN_KINASE_DOM"/>
    <property type="match status" value="1"/>
</dbReference>
<dbReference type="GO" id="GO:0004674">
    <property type="term" value="F:protein serine/threonine kinase activity"/>
    <property type="evidence" value="ECO:0007669"/>
    <property type="project" value="TreeGrafter"/>
</dbReference>
<dbReference type="OrthoDB" id="40902at2759"/>
<dbReference type="GO" id="GO:0005524">
    <property type="term" value="F:ATP binding"/>
    <property type="evidence" value="ECO:0007669"/>
    <property type="project" value="InterPro"/>
</dbReference>
<reference evidence="2 3" key="1">
    <citation type="submission" date="2014-03" db="EMBL/GenBank/DDBJ databases">
        <authorList>
            <person name="Sibley D."/>
            <person name="Venepally P."/>
            <person name="Karamycheva S."/>
            <person name="Hadjithomas M."/>
            <person name="Khan A."/>
            <person name="Brunk B."/>
            <person name="Roos D."/>
            <person name="Caler E."/>
            <person name="Lorenzi H."/>
        </authorList>
    </citation>
    <scope>NUCLEOTIDE SEQUENCE [LARGE SCALE GENOMIC DNA]</scope>
    <source>
        <strain evidence="3">p89</strain>
    </source>
</reference>
<organism evidence="2 3">
    <name type="scientific">Toxoplasma gondii p89</name>
    <dbReference type="NCBI Taxonomy" id="943119"/>
    <lineage>
        <taxon>Eukaryota</taxon>
        <taxon>Sar</taxon>
        <taxon>Alveolata</taxon>
        <taxon>Apicomplexa</taxon>
        <taxon>Conoidasida</taxon>
        <taxon>Coccidia</taxon>
        <taxon>Eucoccidiorida</taxon>
        <taxon>Eimeriorina</taxon>
        <taxon>Sarcocystidae</taxon>
        <taxon>Toxoplasma</taxon>
    </lineage>
</organism>
<comment type="caution">
    <text evidence="2">The sequence shown here is derived from an EMBL/GenBank/DDBJ whole genome shotgun (WGS) entry which is preliminary data.</text>
</comment>
<dbReference type="VEuPathDB" id="ToxoDB:TGP89_283790"/>
<dbReference type="SUPFAM" id="SSF56112">
    <property type="entry name" value="Protein kinase-like (PK-like)"/>
    <property type="match status" value="1"/>
</dbReference>
<dbReference type="Pfam" id="PF00069">
    <property type="entry name" value="Pkinase"/>
    <property type="match status" value="1"/>
</dbReference>
<sequence>MEGPETLTQAVGAPRSFCSRENLHPVTPELRAPTHRPEACSQRAQLRLPGCISRSIHRTSDKEGVSPFKCFSDMCPGFGVSPLSQVPAHEGWSPSTFSGASTRRSVFSCEDEGEVTLPATRPVSPVCLGFEHSCSSESFASHHETEGGERRGILSWLNSVSAGCGDHTVSSESQVPASGKCPENAEGLQDSACWSWKPSACYEFVADINAHFALLEKLGEGSQGVVYRSKRLSPVDAESGFPESGENAEVCLKFFLEETLPLPTVERLCRLRVPHLVRHHGVVHDCRGQWLVMDLARGPELLTLISETHRSCATDKSGRRAGCSVSCKDKTCVCKNHAVARPLDEAACFRYLRQMLTALAGLHAEGLIHGDVKAENFILAEPLAPENEGHGSSVLPPLILSDLGSAVPVETGKLTSGERLRVPGGDGTPMYMAPELFTKSGYDGKVDVWAAGIVFALLLTGSTPFGNRDVLSFLWRHYSSQQVKCETPKTGTVLVARSRGREKQTPETSEGVPAAASAKWDLLSILASDLTDAADLAPLLDTLVDAELSSGEAWKVVSLEAKEIVRSLLRADPRDRPTAADALQHPRLSAHLADEDFCG</sequence>
<name>A0A086J7S0_TOXGO</name>